<keyword evidence="8" id="KW-1185">Reference proteome</keyword>
<dbReference type="RefSeq" id="WP_245899442.1">
    <property type="nucleotide sequence ID" value="NZ_JBITMB010000004.1"/>
</dbReference>
<dbReference type="InterPro" id="IPR015797">
    <property type="entry name" value="NUDIX_hydrolase-like_dom_sf"/>
</dbReference>
<evidence type="ECO:0000259" key="6">
    <source>
        <dbReference type="PROSITE" id="PS51462"/>
    </source>
</evidence>
<sequence length="158" mass="17598">MSQQHLPPAQWYASLPTYYASACMLLTDPEGRVLMVKPNYRPHWAIPGGVVDAGEYPHACAEREIAEELGLRVRAGDLLVVDWTPPMGDRPHSMINFLFDGGTVIDTGQVTLQTSELDHYGFFPWGEATRMLPDTTSARLPAALRARTESRTVYLPAR</sequence>
<evidence type="ECO:0000256" key="2">
    <source>
        <dbReference type="ARBA" id="ARBA00005582"/>
    </source>
</evidence>
<dbReference type="EMBL" id="JBITMB010000004">
    <property type="protein sequence ID" value="MFI7441700.1"/>
    <property type="molecule type" value="Genomic_DNA"/>
</dbReference>
<reference evidence="7 8" key="1">
    <citation type="submission" date="2024-10" db="EMBL/GenBank/DDBJ databases">
        <title>The Natural Products Discovery Center: Release of the First 8490 Sequenced Strains for Exploring Actinobacteria Biosynthetic Diversity.</title>
        <authorList>
            <person name="Kalkreuter E."/>
            <person name="Kautsar S.A."/>
            <person name="Yang D."/>
            <person name="Bader C.D."/>
            <person name="Teijaro C.N."/>
            <person name="Fluegel L."/>
            <person name="Davis C.M."/>
            <person name="Simpson J.R."/>
            <person name="Lauterbach L."/>
            <person name="Steele A.D."/>
            <person name="Gui C."/>
            <person name="Meng S."/>
            <person name="Li G."/>
            <person name="Viehrig K."/>
            <person name="Ye F."/>
            <person name="Su P."/>
            <person name="Kiefer A.F."/>
            <person name="Nichols A."/>
            <person name="Cepeda A.J."/>
            <person name="Yan W."/>
            <person name="Fan B."/>
            <person name="Jiang Y."/>
            <person name="Adhikari A."/>
            <person name="Zheng C.-J."/>
            <person name="Schuster L."/>
            <person name="Cowan T.M."/>
            <person name="Smanski M.J."/>
            <person name="Chevrette M.G."/>
            <person name="De Carvalho L.P.S."/>
            <person name="Shen B."/>
        </authorList>
    </citation>
    <scope>NUCLEOTIDE SEQUENCE [LARGE SCALE GENOMIC DNA]</scope>
    <source>
        <strain evidence="7 8">NPDC049503</strain>
    </source>
</reference>
<evidence type="ECO:0000256" key="4">
    <source>
        <dbReference type="ARBA" id="ARBA00022842"/>
    </source>
</evidence>
<dbReference type="PANTHER" id="PTHR43046:SF12">
    <property type="entry name" value="GDP-MANNOSE MANNOSYL HYDROLASE"/>
    <property type="match status" value="1"/>
</dbReference>
<dbReference type="Proteomes" id="UP001612928">
    <property type="component" value="Unassembled WGS sequence"/>
</dbReference>
<keyword evidence="3 5" id="KW-0378">Hydrolase</keyword>
<dbReference type="SUPFAM" id="SSF55811">
    <property type="entry name" value="Nudix"/>
    <property type="match status" value="1"/>
</dbReference>
<evidence type="ECO:0000256" key="3">
    <source>
        <dbReference type="ARBA" id="ARBA00022801"/>
    </source>
</evidence>
<evidence type="ECO:0000256" key="5">
    <source>
        <dbReference type="RuleBase" id="RU003476"/>
    </source>
</evidence>
<dbReference type="PROSITE" id="PS00893">
    <property type="entry name" value="NUDIX_BOX"/>
    <property type="match status" value="1"/>
</dbReference>
<protein>
    <submittedName>
        <fullName evidence="7">NUDIX domain-containing protein</fullName>
    </submittedName>
</protein>
<dbReference type="Pfam" id="PF00293">
    <property type="entry name" value="NUDIX"/>
    <property type="match status" value="1"/>
</dbReference>
<comment type="caution">
    <text evidence="7">The sequence shown here is derived from an EMBL/GenBank/DDBJ whole genome shotgun (WGS) entry which is preliminary data.</text>
</comment>
<evidence type="ECO:0000313" key="8">
    <source>
        <dbReference type="Proteomes" id="UP001612928"/>
    </source>
</evidence>
<comment type="similarity">
    <text evidence="2 5">Belongs to the Nudix hydrolase family.</text>
</comment>
<comment type="cofactor">
    <cofactor evidence="1">
        <name>Mg(2+)</name>
        <dbReference type="ChEBI" id="CHEBI:18420"/>
    </cofactor>
</comment>
<evidence type="ECO:0000313" key="7">
    <source>
        <dbReference type="EMBL" id="MFI7441700.1"/>
    </source>
</evidence>
<organism evidence="7 8">
    <name type="scientific">Nonomuraea indica</name>
    <dbReference type="NCBI Taxonomy" id="1581193"/>
    <lineage>
        <taxon>Bacteria</taxon>
        <taxon>Bacillati</taxon>
        <taxon>Actinomycetota</taxon>
        <taxon>Actinomycetes</taxon>
        <taxon>Streptosporangiales</taxon>
        <taxon>Streptosporangiaceae</taxon>
        <taxon>Nonomuraea</taxon>
    </lineage>
</organism>
<dbReference type="InterPro" id="IPR000086">
    <property type="entry name" value="NUDIX_hydrolase_dom"/>
</dbReference>
<gene>
    <name evidence="7" type="ORF">ACIBP5_17220</name>
</gene>
<dbReference type="PRINTS" id="PR00502">
    <property type="entry name" value="NUDIXFAMILY"/>
</dbReference>
<name>A0ABW8A5C8_9ACTN</name>
<dbReference type="InterPro" id="IPR020084">
    <property type="entry name" value="NUDIX_hydrolase_CS"/>
</dbReference>
<proteinExistence type="inferred from homology"/>
<dbReference type="PROSITE" id="PS51462">
    <property type="entry name" value="NUDIX"/>
    <property type="match status" value="1"/>
</dbReference>
<keyword evidence="4" id="KW-0460">Magnesium</keyword>
<evidence type="ECO:0000256" key="1">
    <source>
        <dbReference type="ARBA" id="ARBA00001946"/>
    </source>
</evidence>
<feature type="domain" description="Nudix hydrolase" evidence="6">
    <location>
        <begin position="16"/>
        <end position="145"/>
    </location>
</feature>
<dbReference type="InterPro" id="IPR020476">
    <property type="entry name" value="Nudix_hydrolase"/>
</dbReference>
<accession>A0ABW8A5C8</accession>
<dbReference type="CDD" id="cd18876">
    <property type="entry name" value="NUDIX_Hydrolase"/>
    <property type="match status" value="1"/>
</dbReference>
<dbReference type="Gene3D" id="3.90.79.10">
    <property type="entry name" value="Nucleoside Triphosphate Pyrophosphohydrolase"/>
    <property type="match status" value="1"/>
</dbReference>
<dbReference type="PANTHER" id="PTHR43046">
    <property type="entry name" value="GDP-MANNOSE MANNOSYL HYDROLASE"/>
    <property type="match status" value="1"/>
</dbReference>